<accession>A0A198GF65</accession>
<dbReference type="EMBL" id="LXEN01000038">
    <property type="protein sequence ID" value="OAT34856.1"/>
    <property type="molecule type" value="Genomic_DNA"/>
</dbReference>
<comment type="caution">
    <text evidence="1">The sequence shown here is derived from an EMBL/GenBank/DDBJ whole genome shotgun (WGS) entry which is preliminary data.</text>
</comment>
<dbReference type="RefSeq" id="WP_066747454.1">
    <property type="nucleotide sequence ID" value="NZ_LXEN01000038.1"/>
</dbReference>
<protein>
    <submittedName>
        <fullName evidence="1">Uncharacterized protein</fullName>
    </submittedName>
</protein>
<evidence type="ECO:0000313" key="1">
    <source>
        <dbReference type="EMBL" id="OAT34856.1"/>
    </source>
</evidence>
<reference evidence="1 2" key="1">
    <citation type="submission" date="2016-04" db="EMBL/GenBank/DDBJ databases">
        <title>ATOL: Assembling a taxonomically balanced genome-scale reconstruction of the evolutionary history of the Enterobacteriaceae.</title>
        <authorList>
            <person name="Plunkett G.III."/>
            <person name="Neeno-Eckwall E.C."/>
            <person name="Glasner J.D."/>
            <person name="Perna N.T."/>
        </authorList>
    </citation>
    <scope>NUCLEOTIDE SEQUENCE [LARGE SCALE GENOMIC DNA]</scope>
    <source>
        <strain evidence="1 2">ATCC 19692</strain>
    </source>
</reference>
<dbReference type="STRING" id="1354337.M983_0819"/>
<keyword evidence="2" id="KW-1185">Reference proteome</keyword>
<organism evidence="1 2">
    <name type="scientific">Proteus myxofaciens ATCC 19692</name>
    <dbReference type="NCBI Taxonomy" id="1354337"/>
    <lineage>
        <taxon>Bacteria</taxon>
        <taxon>Pseudomonadati</taxon>
        <taxon>Pseudomonadota</taxon>
        <taxon>Gammaproteobacteria</taxon>
        <taxon>Enterobacterales</taxon>
        <taxon>Morganellaceae</taxon>
        <taxon>Proteus</taxon>
    </lineage>
</organism>
<evidence type="ECO:0000313" key="2">
    <source>
        <dbReference type="Proteomes" id="UP000094023"/>
    </source>
</evidence>
<gene>
    <name evidence="1" type="ORF">M983_0819</name>
</gene>
<dbReference type="Proteomes" id="UP000094023">
    <property type="component" value="Unassembled WGS sequence"/>
</dbReference>
<name>A0A198GF65_9GAMM</name>
<dbReference type="AlphaFoldDB" id="A0A198GF65"/>
<proteinExistence type="predicted"/>
<sequence length="85" mass="9922">MSENNKGSYEDSMLQYLTALRAETAFHKTVLFVLAKKNLNQDDKEIIRRLIDSSKQRDKAANTEILSNIYSEEIEKCFELFMDNI</sequence>